<dbReference type="SUPFAM" id="SSF54897">
    <property type="entry name" value="Protease propeptides/inhibitors"/>
    <property type="match status" value="1"/>
</dbReference>
<feature type="active site" description="Charge relay system" evidence="6">
    <location>
        <position position="140"/>
    </location>
</feature>
<dbReference type="GO" id="GO:0006508">
    <property type="term" value="P:proteolysis"/>
    <property type="evidence" value="ECO:0007669"/>
    <property type="project" value="UniProtKB-KW"/>
</dbReference>
<dbReference type="Proteomes" id="UP001302745">
    <property type="component" value="Unassembled WGS sequence"/>
</dbReference>
<dbReference type="CDD" id="cd04077">
    <property type="entry name" value="Peptidases_S8_PCSK9_ProteinaseK_like"/>
    <property type="match status" value="1"/>
</dbReference>
<reference evidence="11" key="1">
    <citation type="journal article" date="2023" name="Mol. Phylogenet. Evol.">
        <title>Genome-scale phylogeny and comparative genomics of the fungal order Sordariales.</title>
        <authorList>
            <person name="Hensen N."/>
            <person name="Bonometti L."/>
            <person name="Westerberg I."/>
            <person name="Brannstrom I.O."/>
            <person name="Guillou S."/>
            <person name="Cros-Aarteil S."/>
            <person name="Calhoun S."/>
            <person name="Haridas S."/>
            <person name="Kuo A."/>
            <person name="Mondo S."/>
            <person name="Pangilinan J."/>
            <person name="Riley R."/>
            <person name="LaButti K."/>
            <person name="Andreopoulos B."/>
            <person name="Lipzen A."/>
            <person name="Chen C."/>
            <person name="Yan M."/>
            <person name="Daum C."/>
            <person name="Ng V."/>
            <person name="Clum A."/>
            <person name="Steindorff A."/>
            <person name="Ohm R.A."/>
            <person name="Martin F."/>
            <person name="Silar P."/>
            <person name="Natvig D.O."/>
            <person name="Lalanne C."/>
            <person name="Gautier V."/>
            <person name="Ament-Velasquez S.L."/>
            <person name="Kruys A."/>
            <person name="Hutchinson M.I."/>
            <person name="Powell A.J."/>
            <person name="Barry K."/>
            <person name="Miller A.N."/>
            <person name="Grigoriev I.V."/>
            <person name="Debuchy R."/>
            <person name="Gladieux P."/>
            <person name="Hiltunen Thoren M."/>
            <person name="Johannesson H."/>
        </authorList>
    </citation>
    <scope>NUCLEOTIDE SEQUENCE</scope>
    <source>
        <strain evidence="11">CBS 538.74</strain>
    </source>
</reference>
<dbReference type="PANTHER" id="PTHR43806">
    <property type="entry name" value="PEPTIDASE S8"/>
    <property type="match status" value="1"/>
</dbReference>
<gene>
    <name evidence="11" type="ORF">C8A00DRAFT_36062</name>
</gene>
<accession>A0AAN6VIX4</accession>
<sequence>MQLLTWAALLPLALAAPVIQPRAAQLIPGNYIVKLKDGASESTLQNAIGHVKTGGAKHVYRAGRFKGFAAKLSPQVLDAVSKLPEVDYIEQDAIITAYGGVTQTDNVPWGLARISHRTTGATSYVYDDTAGEGTCSYIIDTGIYVAHSQFQGRATWLANFIDTSNTDGAGHGTHVAGTVGGSTYGVAKKTQLFAVKVLNASGSGTISSVLAGIDFVASDAANRTAAGQCPKGSVANMSLGGGKSDAINSAAAAAVRAGVFFAVAAGNSGDDAKYYSPASEPSVCTVGATDVQDVIAYFSNYGAGVDVFAPGVDVLSSWIGGVDQTNTISGTSMASPHIAGLGAYLLGLLGPKTPAELCQYLKDTATLGTITNLPSGTINAIGFNGNPNA</sequence>
<dbReference type="InterPro" id="IPR034193">
    <property type="entry name" value="PCSK9_ProteinaseK-like"/>
</dbReference>
<feature type="active site" description="Charge relay system" evidence="6">
    <location>
        <position position="171"/>
    </location>
</feature>
<dbReference type="InterPro" id="IPR000209">
    <property type="entry name" value="Peptidase_S8/S53_dom"/>
</dbReference>
<feature type="chain" id="PRO_5042862400" evidence="8">
    <location>
        <begin position="16"/>
        <end position="389"/>
    </location>
</feature>
<comment type="caution">
    <text evidence="11">The sequence shown here is derived from an EMBL/GenBank/DDBJ whole genome shotgun (WGS) entry which is preliminary data.</text>
</comment>
<dbReference type="Pfam" id="PF00082">
    <property type="entry name" value="Peptidase_S8"/>
    <property type="match status" value="1"/>
</dbReference>
<evidence type="ECO:0000256" key="2">
    <source>
        <dbReference type="ARBA" id="ARBA00022670"/>
    </source>
</evidence>
<evidence type="ECO:0000256" key="3">
    <source>
        <dbReference type="ARBA" id="ARBA00022729"/>
    </source>
</evidence>
<dbReference type="InterPro" id="IPR015500">
    <property type="entry name" value="Peptidase_S8_subtilisin-rel"/>
</dbReference>
<dbReference type="InterPro" id="IPR023827">
    <property type="entry name" value="Peptidase_S8_Asp-AS"/>
</dbReference>
<name>A0AAN6VIX4_9PEZI</name>
<evidence type="ECO:0000256" key="5">
    <source>
        <dbReference type="ARBA" id="ARBA00022825"/>
    </source>
</evidence>
<dbReference type="PRINTS" id="PR00723">
    <property type="entry name" value="SUBTILISIN"/>
</dbReference>
<dbReference type="Gene3D" id="3.40.50.200">
    <property type="entry name" value="Peptidase S8/S53 domain"/>
    <property type="match status" value="1"/>
</dbReference>
<dbReference type="SUPFAM" id="SSF52743">
    <property type="entry name" value="Subtilisin-like"/>
    <property type="match status" value="1"/>
</dbReference>
<feature type="active site" description="Charge relay system" evidence="6">
    <location>
        <position position="332"/>
    </location>
</feature>
<keyword evidence="5 6" id="KW-0720">Serine protease</keyword>
<evidence type="ECO:0000313" key="11">
    <source>
        <dbReference type="EMBL" id="KAK4151275.1"/>
    </source>
</evidence>
<dbReference type="InterPro" id="IPR010259">
    <property type="entry name" value="S8pro/Inhibitor_I9"/>
</dbReference>
<dbReference type="PROSITE" id="PS51892">
    <property type="entry name" value="SUBTILASE"/>
    <property type="match status" value="1"/>
</dbReference>
<dbReference type="AlphaFoldDB" id="A0AAN6VIX4"/>
<reference evidence="11" key="2">
    <citation type="submission" date="2023-05" db="EMBL/GenBank/DDBJ databases">
        <authorList>
            <consortium name="Lawrence Berkeley National Laboratory"/>
            <person name="Steindorff A."/>
            <person name="Hensen N."/>
            <person name="Bonometti L."/>
            <person name="Westerberg I."/>
            <person name="Brannstrom I.O."/>
            <person name="Guillou S."/>
            <person name="Cros-Aarteil S."/>
            <person name="Calhoun S."/>
            <person name="Haridas S."/>
            <person name="Kuo A."/>
            <person name="Mondo S."/>
            <person name="Pangilinan J."/>
            <person name="Riley R."/>
            <person name="Labutti K."/>
            <person name="Andreopoulos B."/>
            <person name="Lipzen A."/>
            <person name="Chen C."/>
            <person name="Yanf M."/>
            <person name="Daum C."/>
            <person name="Ng V."/>
            <person name="Clum A."/>
            <person name="Ohm R."/>
            <person name="Martin F."/>
            <person name="Silar P."/>
            <person name="Natvig D."/>
            <person name="Lalanne C."/>
            <person name="Gautier V."/>
            <person name="Ament-Velasquez S.L."/>
            <person name="Kruys A."/>
            <person name="Hutchinson M.I."/>
            <person name="Powell A.J."/>
            <person name="Barry K."/>
            <person name="Miller A.N."/>
            <person name="Grigoriev I.V."/>
            <person name="Debuchy R."/>
            <person name="Gladieux P."/>
            <person name="Thoren M.H."/>
            <person name="Johannesson H."/>
        </authorList>
    </citation>
    <scope>NUCLEOTIDE SEQUENCE</scope>
    <source>
        <strain evidence="11">CBS 538.74</strain>
    </source>
</reference>
<evidence type="ECO:0000256" key="1">
    <source>
        <dbReference type="ARBA" id="ARBA00011073"/>
    </source>
</evidence>
<dbReference type="PROSITE" id="PS00137">
    <property type="entry name" value="SUBTILASE_HIS"/>
    <property type="match status" value="1"/>
</dbReference>
<dbReference type="InterPro" id="IPR050131">
    <property type="entry name" value="Peptidase_S8_subtilisin-like"/>
</dbReference>
<comment type="similarity">
    <text evidence="1 6 7">Belongs to the peptidase S8 family.</text>
</comment>
<dbReference type="InterPro" id="IPR037045">
    <property type="entry name" value="S8pro/Inhibitor_I9_sf"/>
</dbReference>
<dbReference type="InterPro" id="IPR022398">
    <property type="entry name" value="Peptidase_S8_His-AS"/>
</dbReference>
<dbReference type="InterPro" id="IPR036852">
    <property type="entry name" value="Peptidase_S8/S53_dom_sf"/>
</dbReference>
<dbReference type="GO" id="GO:0005576">
    <property type="term" value="C:extracellular region"/>
    <property type="evidence" value="ECO:0007669"/>
    <property type="project" value="UniProtKB-ARBA"/>
</dbReference>
<feature type="domain" description="Inhibitor I9" evidence="10">
    <location>
        <begin position="31"/>
        <end position="95"/>
    </location>
</feature>
<evidence type="ECO:0000259" key="10">
    <source>
        <dbReference type="Pfam" id="PF05922"/>
    </source>
</evidence>
<dbReference type="PANTHER" id="PTHR43806:SF58">
    <property type="entry name" value="ALKALINE PROTEASE 1-RELATED"/>
    <property type="match status" value="1"/>
</dbReference>
<feature type="domain" description="Peptidase S8/S53" evidence="9">
    <location>
        <begin position="138"/>
        <end position="367"/>
    </location>
</feature>
<evidence type="ECO:0000256" key="8">
    <source>
        <dbReference type="SAM" id="SignalP"/>
    </source>
</evidence>
<proteinExistence type="inferred from homology"/>
<keyword evidence="12" id="KW-1185">Reference proteome</keyword>
<feature type="signal peptide" evidence="8">
    <location>
        <begin position="1"/>
        <end position="15"/>
    </location>
</feature>
<dbReference type="Pfam" id="PF05922">
    <property type="entry name" value="Inhibitor_I9"/>
    <property type="match status" value="1"/>
</dbReference>
<keyword evidence="3 8" id="KW-0732">Signal</keyword>
<organism evidence="11 12">
    <name type="scientific">Chaetomidium leptoderma</name>
    <dbReference type="NCBI Taxonomy" id="669021"/>
    <lineage>
        <taxon>Eukaryota</taxon>
        <taxon>Fungi</taxon>
        <taxon>Dikarya</taxon>
        <taxon>Ascomycota</taxon>
        <taxon>Pezizomycotina</taxon>
        <taxon>Sordariomycetes</taxon>
        <taxon>Sordariomycetidae</taxon>
        <taxon>Sordariales</taxon>
        <taxon>Chaetomiaceae</taxon>
        <taxon>Chaetomidium</taxon>
    </lineage>
</organism>
<evidence type="ECO:0000256" key="7">
    <source>
        <dbReference type="RuleBase" id="RU003355"/>
    </source>
</evidence>
<dbReference type="Gene3D" id="3.30.70.80">
    <property type="entry name" value="Peptidase S8 propeptide/proteinase inhibitor I9"/>
    <property type="match status" value="1"/>
</dbReference>
<dbReference type="GO" id="GO:0004252">
    <property type="term" value="F:serine-type endopeptidase activity"/>
    <property type="evidence" value="ECO:0007669"/>
    <property type="project" value="UniProtKB-UniRule"/>
</dbReference>
<keyword evidence="4 6" id="KW-0378">Hydrolase</keyword>
<dbReference type="InterPro" id="IPR023828">
    <property type="entry name" value="Peptidase_S8_Ser-AS"/>
</dbReference>
<evidence type="ECO:0000259" key="9">
    <source>
        <dbReference type="Pfam" id="PF00082"/>
    </source>
</evidence>
<protein>
    <submittedName>
        <fullName evidence="11">Cuticle-degrading protease</fullName>
    </submittedName>
</protein>
<evidence type="ECO:0000256" key="6">
    <source>
        <dbReference type="PROSITE-ProRule" id="PRU01240"/>
    </source>
</evidence>
<dbReference type="EMBL" id="MU857023">
    <property type="protein sequence ID" value="KAK4151275.1"/>
    <property type="molecule type" value="Genomic_DNA"/>
</dbReference>
<keyword evidence="2 6" id="KW-0645">Protease</keyword>
<dbReference type="PROSITE" id="PS00136">
    <property type="entry name" value="SUBTILASE_ASP"/>
    <property type="match status" value="1"/>
</dbReference>
<dbReference type="PROSITE" id="PS00138">
    <property type="entry name" value="SUBTILASE_SER"/>
    <property type="match status" value="1"/>
</dbReference>
<dbReference type="FunFam" id="3.40.50.200:FF:000014">
    <property type="entry name" value="Proteinase K"/>
    <property type="match status" value="1"/>
</dbReference>
<evidence type="ECO:0000313" key="12">
    <source>
        <dbReference type="Proteomes" id="UP001302745"/>
    </source>
</evidence>
<evidence type="ECO:0000256" key="4">
    <source>
        <dbReference type="ARBA" id="ARBA00022801"/>
    </source>
</evidence>